<evidence type="ECO:0000256" key="1">
    <source>
        <dbReference type="SAM" id="Phobius"/>
    </source>
</evidence>
<evidence type="ECO:0000313" key="2">
    <source>
        <dbReference type="EMBL" id="SEL83911.1"/>
    </source>
</evidence>
<organism evidence="2 3">
    <name type="scientific">Rhodococcus maanshanensis</name>
    <dbReference type="NCBI Taxonomy" id="183556"/>
    <lineage>
        <taxon>Bacteria</taxon>
        <taxon>Bacillati</taxon>
        <taxon>Actinomycetota</taxon>
        <taxon>Actinomycetes</taxon>
        <taxon>Mycobacteriales</taxon>
        <taxon>Nocardiaceae</taxon>
        <taxon>Rhodococcus</taxon>
    </lineage>
</organism>
<dbReference type="InterPro" id="IPR019286">
    <property type="entry name" value="DUF2339_TM"/>
</dbReference>
<feature type="transmembrane region" description="Helical" evidence="1">
    <location>
        <begin position="12"/>
        <end position="29"/>
    </location>
</feature>
<evidence type="ECO:0000313" key="3">
    <source>
        <dbReference type="Proteomes" id="UP000198677"/>
    </source>
</evidence>
<dbReference type="EMBL" id="FOAW01000015">
    <property type="protein sequence ID" value="SEL83911.1"/>
    <property type="molecule type" value="Genomic_DNA"/>
</dbReference>
<keyword evidence="1" id="KW-1133">Transmembrane helix</keyword>
<feature type="transmembrane region" description="Helical" evidence="1">
    <location>
        <begin position="41"/>
        <end position="59"/>
    </location>
</feature>
<keyword evidence="3" id="KW-1185">Reference proteome</keyword>
<accession>A0A1H7TGG2</accession>
<name>A0A1H7TGG2_9NOCA</name>
<sequence>MGAGASGPGASRAGAGLTLTFAALAKLFLFDLATLDGMFRVLAFIGVGLLLLAAGTRYARAFAEGAQRGRVEA</sequence>
<keyword evidence="1" id="KW-0812">Transmembrane</keyword>
<gene>
    <name evidence="2" type="ORF">SAMN05444583_115142</name>
</gene>
<dbReference type="RefSeq" id="WP_343286935.1">
    <property type="nucleotide sequence ID" value="NZ_FOAW01000015.1"/>
</dbReference>
<proteinExistence type="predicted"/>
<keyword evidence="1" id="KW-0472">Membrane</keyword>
<dbReference type="Proteomes" id="UP000198677">
    <property type="component" value="Unassembled WGS sequence"/>
</dbReference>
<dbReference type="AlphaFoldDB" id="A0A1H7TGG2"/>
<reference evidence="3" key="1">
    <citation type="submission" date="2016-10" db="EMBL/GenBank/DDBJ databases">
        <authorList>
            <person name="Varghese N."/>
            <person name="Submissions S."/>
        </authorList>
    </citation>
    <scope>NUCLEOTIDE SEQUENCE [LARGE SCALE GENOMIC DNA]</scope>
    <source>
        <strain evidence="3">DSM 44675</strain>
    </source>
</reference>
<protein>
    <submittedName>
        <fullName evidence="2">Predicted membrane protein</fullName>
    </submittedName>
</protein>
<dbReference type="Pfam" id="PF10101">
    <property type="entry name" value="DUF2339"/>
    <property type="match status" value="1"/>
</dbReference>